<dbReference type="AlphaFoldDB" id="A0A1S7LM64"/>
<protein>
    <submittedName>
        <fullName evidence="1">Uncharacterized protein</fullName>
    </submittedName>
</protein>
<sequence>MATLLLLLMAWGSTWVHMGWNQAEHAKRVVDNRGWVDKLSLTDLSLFTEARYTRHLTMADRQSAFQEHPLAMDHFPSGSLVAPPALIRR</sequence>
<accession>A0A1S7LM64</accession>
<evidence type="ECO:0000313" key="1">
    <source>
        <dbReference type="EMBL" id="CRH07985.1"/>
    </source>
</evidence>
<dbReference type="EMBL" id="LO017727">
    <property type="protein sequence ID" value="CRH07985.1"/>
    <property type="molecule type" value="Genomic_DNA"/>
</dbReference>
<organism evidence="1">
    <name type="scientific">Magnetococcus massalia (strain MO-1)</name>
    <dbReference type="NCBI Taxonomy" id="451514"/>
    <lineage>
        <taxon>Bacteria</taxon>
        <taxon>Pseudomonadati</taxon>
        <taxon>Pseudomonadota</taxon>
        <taxon>Magnetococcia</taxon>
        <taxon>Magnetococcales</taxon>
        <taxon>Magnetococcaceae</taxon>
        <taxon>Magnetococcus</taxon>
    </lineage>
</organism>
<name>A0A1S7LM64_MAGMO</name>
<reference evidence="1" key="1">
    <citation type="submission" date="2015-04" db="EMBL/GenBank/DDBJ databases">
        <authorList>
            <person name="Syromyatnikov M.Y."/>
            <person name="Popov V.N."/>
        </authorList>
    </citation>
    <scope>NUCLEOTIDE SEQUENCE</scope>
    <source>
        <strain evidence="1">MO-1</strain>
    </source>
</reference>
<gene>
    <name evidence="1" type="ORF">MAGMO_3857</name>
</gene>
<proteinExistence type="predicted"/>